<evidence type="ECO:0000313" key="1">
    <source>
        <dbReference type="EMBL" id="HER95395.1"/>
    </source>
</evidence>
<dbReference type="AlphaFoldDB" id="A0A7V2AZB9"/>
<dbReference type="EMBL" id="DSGB01000003">
    <property type="protein sequence ID" value="HER95395.1"/>
    <property type="molecule type" value="Genomic_DNA"/>
</dbReference>
<organism evidence="1">
    <name type="scientific">Rhodothermus marinus</name>
    <name type="common">Rhodothermus obamensis</name>
    <dbReference type="NCBI Taxonomy" id="29549"/>
    <lineage>
        <taxon>Bacteria</taxon>
        <taxon>Pseudomonadati</taxon>
        <taxon>Rhodothermota</taxon>
        <taxon>Rhodothermia</taxon>
        <taxon>Rhodothermales</taxon>
        <taxon>Rhodothermaceae</taxon>
        <taxon>Rhodothermus</taxon>
    </lineage>
</organism>
<name>A0A7V2AZB9_RHOMR</name>
<proteinExistence type="predicted"/>
<accession>A0A7V2AZB9</accession>
<comment type="caution">
    <text evidence="1">The sequence shown here is derived from an EMBL/GenBank/DDBJ whole genome shotgun (WGS) entry which is preliminary data.</text>
</comment>
<protein>
    <submittedName>
        <fullName evidence="1">Uncharacterized protein</fullName>
    </submittedName>
</protein>
<reference evidence="1" key="1">
    <citation type="journal article" date="2020" name="mSystems">
        <title>Genome- and Community-Level Interaction Insights into Carbon Utilization and Element Cycling Functions of Hydrothermarchaeota in Hydrothermal Sediment.</title>
        <authorList>
            <person name="Zhou Z."/>
            <person name="Liu Y."/>
            <person name="Xu W."/>
            <person name="Pan J."/>
            <person name="Luo Z.H."/>
            <person name="Li M."/>
        </authorList>
    </citation>
    <scope>NUCLEOTIDE SEQUENCE [LARGE SCALE GENOMIC DNA]</scope>
    <source>
        <strain evidence="1">SpSt-143</strain>
    </source>
</reference>
<gene>
    <name evidence="1" type="ORF">ENO59_02585</name>
</gene>
<sequence length="551" mass="61722">MASVMNWKPSFGLIALWAITLPLQAQTPVRLEGSISATTEAYTASGQAPTQAYRPDWTARLIVRPTLHLGPWLSLPFEFYLSNQGQRFQGPSPIGLQSFNQFGVSPRIGNWLQLHLGSFSQPLSALSLGSLRIRGVGAVATPGALRLALLYGQSQLAQEADLERGFAGAYARRLWAAQLGFQTRGGELLFTLTHQKDDTTRGQRLSYNTYTLPAYENTVASLSWGLSVSRYVRLQSEVALSAFTSDLRSETLDLNLPAWLFTPRYSSNLDGAARASLLVSPSQDFSLQLEGRWIGPGFVTLGQPYLQNDVFELSASPSFRLFARRLSVRLRGGLRQNNLRNTRLATSKRTIGAIDLSWQPVQRFGLDASYSNYGLTLEPQADTLRLRNIAQQFSLTPRLLYSRGAHMHTISIGYTLQDSQDRTFFQTQTQRNQTHTFLLLHTYQAPSRLSLSSSLSYTYTQTAAWRTRFWTLAESVRYPLRSNLNGQASLSLSRIRDVASRTQMGIRWGLTYQLPTPYGGTIGLNHQLRKLWRSGAGFTESLVMLHYSRSW</sequence>